<comment type="caution">
    <text evidence="1">The sequence shown here is derived from an EMBL/GenBank/DDBJ whole genome shotgun (WGS) entry which is preliminary data.</text>
</comment>
<reference evidence="1 2" key="1">
    <citation type="journal article" date="2015" name="Stand. Genomic Sci.">
        <title>Genomic Encyclopedia of Bacterial and Archaeal Type Strains, Phase III: the genomes of soil and plant-associated and newly described type strains.</title>
        <authorList>
            <person name="Whitman W.B."/>
            <person name="Woyke T."/>
            <person name="Klenk H.P."/>
            <person name="Zhou Y."/>
            <person name="Lilburn T.G."/>
            <person name="Beck B.J."/>
            <person name="De Vos P."/>
            <person name="Vandamme P."/>
            <person name="Eisen J.A."/>
            <person name="Garrity G."/>
            <person name="Hugenholtz P."/>
            <person name="Kyrpides N.C."/>
        </authorList>
    </citation>
    <scope>NUCLEOTIDE SEQUENCE [LARGE SCALE GENOMIC DNA]</scope>
    <source>
        <strain evidence="1 2">VKM Ac-2538</strain>
    </source>
</reference>
<proteinExistence type="predicted"/>
<evidence type="ECO:0000313" key="2">
    <source>
        <dbReference type="Proteomes" id="UP000295818"/>
    </source>
</evidence>
<keyword evidence="2" id="KW-1185">Reference proteome</keyword>
<organism evidence="1 2">
    <name type="scientific">Kribbella orskensis</name>
    <dbReference type="NCBI Taxonomy" id="2512216"/>
    <lineage>
        <taxon>Bacteria</taxon>
        <taxon>Bacillati</taxon>
        <taxon>Actinomycetota</taxon>
        <taxon>Actinomycetes</taxon>
        <taxon>Propionibacteriales</taxon>
        <taxon>Kribbellaceae</taxon>
        <taxon>Kribbella</taxon>
    </lineage>
</organism>
<protein>
    <recommendedName>
        <fullName evidence="3">SPW repeat-containing protein</fullName>
    </recommendedName>
</protein>
<gene>
    <name evidence="1" type="ORF">EV644_106138</name>
</gene>
<accession>A0ABY2BM85</accession>
<evidence type="ECO:0008006" key="3">
    <source>
        <dbReference type="Google" id="ProtNLM"/>
    </source>
</evidence>
<evidence type="ECO:0000313" key="1">
    <source>
        <dbReference type="EMBL" id="TCO22830.1"/>
    </source>
</evidence>
<sequence length="58" mass="6284">MLALGLLSGQGYDALLGPAWTWTWTIVLVIDGFGSFSYGGHVEEDVDEDEPGKVEQNV</sequence>
<dbReference type="RefSeq" id="WP_241998350.1">
    <property type="nucleotide sequence ID" value="NZ_SLWM01000006.1"/>
</dbReference>
<dbReference type="EMBL" id="SLWM01000006">
    <property type="protein sequence ID" value="TCO22830.1"/>
    <property type="molecule type" value="Genomic_DNA"/>
</dbReference>
<name>A0ABY2BM85_9ACTN</name>
<dbReference type="Proteomes" id="UP000295818">
    <property type="component" value="Unassembled WGS sequence"/>
</dbReference>